<dbReference type="PANTHER" id="PTHR47129:SF1">
    <property type="entry name" value="NMRA-LIKE DOMAIN-CONTAINING PROTEIN"/>
    <property type="match status" value="1"/>
</dbReference>
<dbReference type="CDD" id="cd05269">
    <property type="entry name" value="TMR_SDR_a"/>
    <property type="match status" value="1"/>
</dbReference>
<dbReference type="Pfam" id="PF05368">
    <property type="entry name" value="NmrA"/>
    <property type="match status" value="1"/>
</dbReference>
<dbReference type="PANTHER" id="PTHR47129">
    <property type="entry name" value="QUINONE OXIDOREDUCTASE 2"/>
    <property type="match status" value="1"/>
</dbReference>
<evidence type="ECO:0000259" key="1">
    <source>
        <dbReference type="Pfam" id="PF05368"/>
    </source>
</evidence>
<reference evidence="2 3" key="1">
    <citation type="submission" date="2020-11" db="EMBL/GenBank/DDBJ databases">
        <authorList>
            <person name="Kim M.K."/>
        </authorList>
    </citation>
    <scope>NUCLEOTIDE SEQUENCE [LARGE SCALE GENOMIC DNA]</scope>
    <source>
        <strain evidence="2 3">BT662</strain>
    </source>
</reference>
<evidence type="ECO:0000313" key="2">
    <source>
        <dbReference type="EMBL" id="MBF9222075.1"/>
    </source>
</evidence>
<dbReference type="Gene3D" id="3.90.25.10">
    <property type="entry name" value="UDP-galactose 4-epimerase, domain 1"/>
    <property type="match status" value="1"/>
</dbReference>
<name>A0ABS0I546_9BACT</name>
<sequence>MIAITGATGHLGRATIQALLGKVPASEIVAVVRDPQKAASTLPQGVTVRIGDYHDPAALFAAFQGVETAVLISSSELEYEARKREHENVIDAARQAGVRRLVYTSVVNPSPDSPFSASPSHFATEEYLRASGLAYTMLRNTLYLDIVPMLVGEGTLPSGQLYSSAGDGRVSFGLRAEMGEILANVLSTEGHENQTYDLAPAPAYSFQDLAATLGEVTGQPVAYVPVSGEDIAAAMRQHQVPEPFINLLLGMNQAMKNGEFNAASPTFEQLLGRRPTDLKTYLAGVYGK</sequence>
<gene>
    <name evidence="2" type="ORF">I2H31_13285</name>
</gene>
<dbReference type="InterPro" id="IPR052718">
    <property type="entry name" value="NmrA-type_oxidoreductase"/>
</dbReference>
<evidence type="ECO:0000313" key="3">
    <source>
        <dbReference type="Proteomes" id="UP000618931"/>
    </source>
</evidence>
<comment type="caution">
    <text evidence="2">The sequence shown here is derived from an EMBL/GenBank/DDBJ whole genome shotgun (WGS) entry which is preliminary data.</text>
</comment>
<feature type="domain" description="NmrA-like" evidence="1">
    <location>
        <begin position="2"/>
        <end position="261"/>
    </location>
</feature>
<protein>
    <submittedName>
        <fullName evidence="2">SDR family oxidoreductase</fullName>
    </submittedName>
</protein>
<accession>A0ABS0I546</accession>
<organism evidence="2 3">
    <name type="scientific">Hymenobacter ruricola</name>
    <dbReference type="NCBI Taxonomy" id="2791023"/>
    <lineage>
        <taxon>Bacteria</taxon>
        <taxon>Pseudomonadati</taxon>
        <taxon>Bacteroidota</taxon>
        <taxon>Cytophagia</taxon>
        <taxon>Cytophagales</taxon>
        <taxon>Hymenobacteraceae</taxon>
        <taxon>Hymenobacter</taxon>
    </lineage>
</organism>
<proteinExistence type="predicted"/>
<dbReference type="Gene3D" id="3.40.50.720">
    <property type="entry name" value="NAD(P)-binding Rossmann-like Domain"/>
    <property type="match status" value="1"/>
</dbReference>
<dbReference type="EMBL" id="JADQDM010000006">
    <property type="protein sequence ID" value="MBF9222075.1"/>
    <property type="molecule type" value="Genomic_DNA"/>
</dbReference>
<dbReference type="InterPro" id="IPR008030">
    <property type="entry name" value="NmrA-like"/>
</dbReference>
<dbReference type="SUPFAM" id="SSF51735">
    <property type="entry name" value="NAD(P)-binding Rossmann-fold domains"/>
    <property type="match status" value="1"/>
</dbReference>
<keyword evidence="3" id="KW-1185">Reference proteome</keyword>
<dbReference type="RefSeq" id="WP_196293529.1">
    <property type="nucleotide sequence ID" value="NZ_JADQDM010000006.1"/>
</dbReference>
<dbReference type="InterPro" id="IPR036291">
    <property type="entry name" value="NAD(P)-bd_dom_sf"/>
</dbReference>
<dbReference type="Proteomes" id="UP000618931">
    <property type="component" value="Unassembled WGS sequence"/>
</dbReference>